<dbReference type="Pfam" id="PF01171">
    <property type="entry name" value="ATP_bind_3"/>
    <property type="match status" value="1"/>
</dbReference>
<protein>
    <recommendedName>
        <fullName evidence="6">tRNA(Ile)-lysidine synthase, chloroplastic</fullName>
        <ecNumber evidence="6">6.3.4.19</ecNumber>
    </recommendedName>
    <alternativeName>
        <fullName evidence="6">tRNA(Ile)-2-lysyl-cytidine synthase</fullName>
    </alternativeName>
    <alternativeName>
        <fullName evidence="6">tRNA(Ile)-lysidine synthetase</fullName>
    </alternativeName>
</protein>
<comment type="similarity">
    <text evidence="6">Belongs to the tRNA(Ile)-lysidine synthase family.</text>
</comment>
<evidence type="ECO:0000256" key="4">
    <source>
        <dbReference type="ARBA" id="ARBA00022840"/>
    </source>
</evidence>
<keyword evidence="8" id="KW-0934">Plastid</keyword>
<feature type="domain" description="tRNA(Ile)-lysidine/2-thiocytidine synthase N-terminal" evidence="7">
    <location>
        <begin position="18"/>
        <end position="199"/>
    </location>
</feature>
<dbReference type="InterPro" id="IPR011063">
    <property type="entry name" value="TilS/TtcA_N"/>
</dbReference>
<keyword evidence="2 6" id="KW-0819">tRNA processing</keyword>
<dbReference type="GeneID" id="33356844"/>
<comment type="function">
    <text evidence="6">Ligates lysine onto the cytidine present at position 34 of the AUA codon-specific tRNA(Ile) that contains the anticodon CAU, in an ATP-dependent manner. Cytidine is converted to lysidine, thus changing the amino acid specificity of the tRNA from methionine to isoleucine.</text>
</comment>
<evidence type="ECO:0000256" key="6">
    <source>
        <dbReference type="HAMAP-Rule" id="MF_01161"/>
    </source>
</evidence>
<organism evidence="8">
    <name type="scientific">Polysiphonia urceolata</name>
    <name type="common">Red alga</name>
    <name type="synonym">Conferva urceolata</name>
    <dbReference type="NCBI Taxonomy" id="173545"/>
    <lineage>
        <taxon>Eukaryota</taxon>
        <taxon>Rhodophyta</taxon>
        <taxon>Florideophyceae</taxon>
        <taxon>Rhodymeniophycidae</taxon>
        <taxon>Ceramiales</taxon>
        <taxon>Rhodomelaceae</taxon>
        <taxon>Polysiphonioideae</taxon>
        <taxon>Polysiphonia</taxon>
    </lineage>
</organism>
<dbReference type="InterPro" id="IPR014729">
    <property type="entry name" value="Rossmann-like_a/b/a_fold"/>
</dbReference>
<reference evidence="8" key="1">
    <citation type="journal article" date="2017" name="J. Phycol.">
        <title>Analysis of chloroplast genomes and a supermatrix inform reclassification of the Rhodomelaceae (Rhodophyta).</title>
        <authorList>
            <person name="Diaz-Tapia P."/>
            <person name="Maggs C.A."/>
            <person name="West J.A."/>
            <person name="Verbruggen H."/>
        </authorList>
    </citation>
    <scope>NUCLEOTIDE SEQUENCE</scope>
    <source>
        <strain evidence="8">PD550</strain>
    </source>
</reference>
<proteinExistence type="inferred from homology"/>
<dbReference type="SUPFAM" id="SSF52402">
    <property type="entry name" value="Adenine nucleotide alpha hydrolases-like"/>
    <property type="match status" value="1"/>
</dbReference>
<dbReference type="GO" id="GO:0009507">
    <property type="term" value="C:chloroplast"/>
    <property type="evidence" value="ECO:0007669"/>
    <property type="project" value="UniProtKB-SubCell"/>
</dbReference>
<evidence type="ECO:0000256" key="5">
    <source>
        <dbReference type="ARBA" id="ARBA00048539"/>
    </source>
</evidence>
<evidence type="ECO:0000313" key="8">
    <source>
        <dbReference type="EMBL" id="ARW63467.1"/>
    </source>
</evidence>
<dbReference type="CDD" id="cd01992">
    <property type="entry name" value="TilS_N"/>
    <property type="match status" value="1"/>
</dbReference>
<dbReference type="Gene3D" id="3.40.50.620">
    <property type="entry name" value="HUPs"/>
    <property type="match status" value="1"/>
</dbReference>
<dbReference type="EMBL" id="MF101428">
    <property type="protein sequence ID" value="ARW63467.1"/>
    <property type="molecule type" value="Genomic_DNA"/>
</dbReference>
<name>A0A1Z1MBJ7_POLUR</name>
<dbReference type="HAMAP" id="MF_01161">
    <property type="entry name" value="tRNA_Ile_lys_synt"/>
    <property type="match status" value="1"/>
</dbReference>
<dbReference type="RefSeq" id="YP_009394905.1">
    <property type="nucleotide sequence ID" value="NC_035275.1"/>
</dbReference>
<comment type="subcellular location">
    <subcellularLocation>
        <location evidence="6">Plastid</location>
        <location evidence="6">Chloroplast</location>
    </subcellularLocation>
</comment>
<accession>A0A1Z1MBJ7</accession>
<keyword evidence="4 6" id="KW-0067">ATP-binding</keyword>
<dbReference type="PANTHER" id="PTHR43033">
    <property type="entry name" value="TRNA(ILE)-LYSIDINE SYNTHASE-RELATED"/>
    <property type="match status" value="1"/>
</dbReference>
<dbReference type="GO" id="GO:0006400">
    <property type="term" value="P:tRNA modification"/>
    <property type="evidence" value="ECO:0007669"/>
    <property type="project" value="UniProtKB-UniRule"/>
</dbReference>
<dbReference type="EC" id="6.3.4.19" evidence="6"/>
<evidence type="ECO:0000256" key="3">
    <source>
        <dbReference type="ARBA" id="ARBA00022741"/>
    </source>
</evidence>
<geneLocation type="chloroplast" evidence="8"/>
<keyword evidence="8" id="KW-0150">Chloroplast</keyword>
<evidence type="ECO:0000256" key="1">
    <source>
        <dbReference type="ARBA" id="ARBA00022598"/>
    </source>
</evidence>
<dbReference type="GO" id="GO:0032267">
    <property type="term" value="F:tRNA(Ile)-lysidine synthase activity"/>
    <property type="evidence" value="ECO:0007669"/>
    <property type="project" value="UniProtKB-EC"/>
</dbReference>
<feature type="binding site" evidence="6">
    <location>
        <begin position="24"/>
        <end position="29"/>
    </location>
    <ligand>
        <name>ATP</name>
        <dbReference type="ChEBI" id="CHEBI:30616"/>
    </ligand>
</feature>
<sequence length="321" mass="39172">MKVEDSMIHFIKQYKQQKILLAISGGQDSILLIKSLDNLKNYSINKKIRITYIYIDHQWKNNSNKQIKHLINYLKSKNNEIIIYQINKITLSEKECRQYRYNIIIQYAISNKYQLIITGHNLTDKIETFINNISRSSHIESFNSLSITNKIHKNIFFFRPLLNVGREHIYWMCKKMYLPIWSDTTNYMYEIPRNRVRQELIPYMKKYLNRNVEKNMKCLLTNYQYENDYIKQNTIKLYLKSIHHSKVAIKYNKFKMQNFILQIRIIQLFCFHNFQEYLENKKVTQIIEIINKPFMQSTKKIEERYFILFINKYWIYLGLKS</sequence>
<keyword evidence="3 6" id="KW-0547">Nucleotide-binding</keyword>
<dbReference type="InterPro" id="IPR012094">
    <property type="entry name" value="tRNA_Ile_lys_synt"/>
</dbReference>
<keyword evidence="1 6" id="KW-0436">Ligase</keyword>
<evidence type="ECO:0000259" key="7">
    <source>
        <dbReference type="Pfam" id="PF01171"/>
    </source>
</evidence>
<gene>
    <name evidence="6 8" type="primary">tilS</name>
</gene>
<dbReference type="PANTHER" id="PTHR43033:SF1">
    <property type="entry name" value="TRNA(ILE)-LYSIDINE SYNTHASE-RELATED"/>
    <property type="match status" value="1"/>
</dbReference>
<evidence type="ECO:0000256" key="2">
    <source>
        <dbReference type="ARBA" id="ARBA00022694"/>
    </source>
</evidence>
<comment type="catalytic activity">
    <reaction evidence="5 6">
        <text>cytidine(34) in tRNA(Ile2) + L-lysine + ATP = lysidine(34) in tRNA(Ile2) + AMP + diphosphate + H(+)</text>
        <dbReference type="Rhea" id="RHEA:43744"/>
        <dbReference type="Rhea" id="RHEA-COMP:10625"/>
        <dbReference type="Rhea" id="RHEA-COMP:10670"/>
        <dbReference type="ChEBI" id="CHEBI:15378"/>
        <dbReference type="ChEBI" id="CHEBI:30616"/>
        <dbReference type="ChEBI" id="CHEBI:32551"/>
        <dbReference type="ChEBI" id="CHEBI:33019"/>
        <dbReference type="ChEBI" id="CHEBI:82748"/>
        <dbReference type="ChEBI" id="CHEBI:83665"/>
        <dbReference type="ChEBI" id="CHEBI:456215"/>
        <dbReference type="EC" id="6.3.4.19"/>
    </reaction>
</comment>
<dbReference type="InterPro" id="IPR012795">
    <property type="entry name" value="tRNA_Ile_lys_synt_N"/>
</dbReference>
<dbReference type="AlphaFoldDB" id="A0A1Z1MBJ7"/>
<comment type="domain">
    <text evidence="6">The N-terminal region contains the highly conserved SGGXDS motif, predicted to be a P-loop motif involved in ATP binding.</text>
</comment>
<dbReference type="NCBIfam" id="TIGR02432">
    <property type="entry name" value="lysidine_TilS_N"/>
    <property type="match status" value="1"/>
</dbReference>
<dbReference type="GO" id="GO:0005524">
    <property type="term" value="F:ATP binding"/>
    <property type="evidence" value="ECO:0007669"/>
    <property type="project" value="UniProtKB-UniRule"/>
</dbReference>